<evidence type="ECO:0000259" key="5">
    <source>
        <dbReference type="Pfam" id="PF22666"/>
    </source>
</evidence>
<name>A0ABT9D8Q1_9CELL</name>
<dbReference type="EMBL" id="JAUQYP010000001">
    <property type="protein sequence ID" value="MDO8107272.1"/>
    <property type="molecule type" value="Genomic_DNA"/>
</dbReference>
<evidence type="ECO:0000259" key="4">
    <source>
        <dbReference type="Pfam" id="PF00703"/>
    </source>
</evidence>
<sequence>MTAPSTAGVARAVERRQLTTWTLHLVSADSDVPQALAPVLRAGLETTVPGSVLGTLIAAGLASDVTVDGREEDVAWASGCSWAYRATVPKTGDGARVRVVLEGVDTLGVVRVDGRDVAQTDDMFHRWVVDLGVDDAPGAWSVEVQVDPVLPAIRAAQRAHPLPRAEMYEIPYNQVRKMACSFGWDWGPTTATAGLWRAAQVERAHSAGLARVLLAPTWDGGAVLRGTVVVEGDARAASVRVAAAGGGRTLVEVEVPVEASARELDLPVPGAERWDVAGRGSQPLYDVEIVLLAADGSGVDRVTRRVGFRRVELVQEPDAGGRSFELRVNGARVWARGFNWVPPDVLPERVTRERARLLVGEAAAAGANLLRVWGGGVVESDDFFDVCDELGVLVWQDFGFACAAYAEDDDQAARVRREVEDAVVRVGHRPSLALWCGNNENLWGWRDWGWQDVLGPDGAWGARLYYDVIPGVLSSLDPARPYVPGSPFSPDTHAHPNDPTQGLTHHWDTWNRLDYTAFDDKSSRFASEFGWQAPASWPTLVRAIGHEPRSGDDPDLRRLQKHPDGRAALARAVADHVPHLPTDGRGWYLATQLVQARALRAAVGRFRSLHDLCSGALWWQLDDCWPAQSWAVLDVAGRRKLAWYAAAEVMAPRAVIPTAAADTWGLTLVNDLPQDWEVAGTLRVLDEAGGALHEQRIDSVVPADDHLVVAPAGVPRGGSLRGAAVVVVDVDAVRGARWIRPDLELTHLRASLSVVEVSRGPDRVQVTVAARSLVRDLVLLAELAPQLSDARVDGQLRLLLPGERTTFTIHGSAADAVADADLVGLLAAGGELDVTWEPG</sequence>
<dbReference type="RefSeq" id="WP_304600903.1">
    <property type="nucleotide sequence ID" value="NZ_JAUQYP010000001.1"/>
</dbReference>
<evidence type="ECO:0000256" key="2">
    <source>
        <dbReference type="ARBA" id="ARBA00022801"/>
    </source>
</evidence>
<proteinExistence type="inferred from homology"/>
<dbReference type="PANTHER" id="PTHR43730">
    <property type="entry name" value="BETA-MANNOSIDASE"/>
    <property type="match status" value="1"/>
</dbReference>
<evidence type="ECO:0000256" key="3">
    <source>
        <dbReference type="ARBA" id="ARBA00023295"/>
    </source>
</evidence>
<dbReference type="GO" id="GO:0016787">
    <property type="term" value="F:hydrolase activity"/>
    <property type="evidence" value="ECO:0007669"/>
    <property type="project" value="UniProtKB-KW"/>
</dbReference>
<feature type="domain" description="Beta-mannosidase-like galactose-binding" evidence="5">
    <location>
        <begin position="44"/>
        <end position="197"/>
    </location>
</feature>
<dbReference type="PANTHER" id="PTHR43730:SF1">
    <property type="entry name" value="BETA-MANNOSIDASE"/>
    <property type="match status" value="1"/>
</dbReference>
<dbReference type="SUPFAM" id="SSF49785">
    <property type="entry name" value="Galactose-binding domain-like"/>
    <property type="match status" value="1"/>
</dbReference>
<dbReference type="SUPFAM" id="SSF49303">
    <property type="entry name" value="beta-Galactosidase/glucuronidase domain"/>
    <property type="match status" value="1"/>
</dbReference>
<dbReference type="Pfam" id="PF22666">
    <property type="entry name" value="Glyco_hydro_2_N2"/>
    <property type="match status" value="1"/>
</dbReference>
<feature type="domain" description="Glycoside hydrolase family 2 immunoglobulin-like beta-sandwich" evidence="4">
    <location>
        <begin position="258"/>
        <end position="309"/>
    </location>
</feature>
<dbReference type="Gene3D" id="2.60.120.260">
    <property type="entry name" value="Galactose-binding domain-like"/>
    <property type="match status" value="1"/>
</dbReference>
<comment type="similarity">
    <text evidence="1">Belongs to the glycosyl hydrolase 2 family.</text>
</comment>
<evidence type="ECO:0000313" key="7">
    <source>
        <dbReference type="Proteomes" id="UP001232536"/>
    </source>
</evidence>
<dbReference type="InterPro" id="IPR036156">
    <property type="entry name" value="Beta-gal/glucu_dom_sf"/>
</dbReference>
<dbReference type="InterPro" id="IPR054593">
    <property type="entry name" value="Beta-mannosidase-like_N2"/>
</dbReference>
<evidence type="ECO:0000256" key="1">
    <source>
        <dbReference type="ARBA" id="ARBA00007401"/>
    </source>
</evidence>
<keyword evidence="3" id="KW-0326">Glycosidase</keyword>
<dbReference type="InterPro" id="IPR006102">
    <property type="entry name" value="Ig-like_GH2"/>
</dbReference>
<dbReference type="SUPFAM" id="SSF51445">
    <property type="entry name" value="(Trans)glycosidases"/>
    <property type="match status" value="1"/>
</dbReference>
<dbReference type="InterPro" id="IPR017853">
    <property type="entry name" value="GH"/>
</dbReference>
<accession>A0ABT9D8Q1</accession>
<reference evidence="6 7" key="1">
    <citation type="submission" date="2023-07" db="EMBL/GenBank/DDBJ databases">
        <title>Description of novel actinomycetes strains, isolated from tidal flat sediment.</title>
        <authorList>
            <person name="Lu C."/>
        </authorList>
    </citation>
    <scope>NUCLEOTIDE SEQUENCE [LARGE SCALE GENOMIC DNA]</scope>
    <source>
        <strain evidence="6 7">SYSU T00b441</strain>
    </source>
</reference>
<dbReference type="InterPro" id="IPR050887">
    <property type="entry name" value="Beta-mannosidase_GH2"/>
</dbReference>
<keyword evidence="7" id="KW-1185">Reference proteome</keyword>
<dbReference type="Gene3D" id="3.20.20.80">
    <property type="entry name" value="Glycosidases"/>
    <property type="match status" value="1"/>
</dbReference>
<organism evidence="6 7">
    <name type="scientific">Actinotalea lenta</name>
    <dbReference type="NCBI Taxonomy" id="3064654"/>
    <lineage>
        <taxon>Bacteria</taxon>
        <taxon>Bacillati</taxon>
        <taxon>Actinomycetota</taxon>
        <taxon>Actinomycetes</taxon>
        <taxon>Micrococcales</taxon>
        <taxon>Cellulomonadaceae</taxon>
        <taxon>Actinotalea</taxon>
    </lineage>
</organism>
<dbReference type="Pfam" id="PF00703">
    <property type="entry name" value="Glyco_hydro_2"/>
    <property type="match status" value="1"/>
</dbReference>
<dbReference type="InterPro" id="IPR008979">
    <property type="entry name" value="Galactose-bd-like_sf"/>
</dbReference>
<evidence type="ECO:0000313" key="6">
    <source>
        <dbReference type="EMBL" id="MDO8107272.1"/>
    </source>
</evidence>
<gene>
    <name evidence="6" type="ORF">Q6348_08695</name>
</gene>
<comment type="caution">
    <text evidence="6">The sequence shown here is derived from an EMBL/GenBank/DDBJ whole genome shotgun (WGS) entry which is preliminary data.</text>
</comment>
<dbReference type="Proteomes" id="UP001232536">
    <property type="component" value="Unassembled WGS sequence"/>
</dbReference>
<protein>
    <submittedName>
        <fullName evidence="6">Glycoside hydrolase family 2 protein</fullName>
    </submittedName>
</protein>
<keyword evidence="2 6" id="KW-0378">Hydrolase</keyword>